<keyword evidence="2" id="KW-0812">Transmembrane</keyword>
<protein>
    <recommendedName>
        <fullName evidence="3">N-acetyltransferase domain-containing protein</fullName>
    </recommendedName>
</protein>
<comment type="caution">
    <text evidence="4">The sequence shown here is derived from an EMBL/GenBank/DDBJ whole genome shotgun (WGS) entry which is preliminary data.</text>
</comment>
<gene>
    <name evidence="4" type="ORF">Bhyg_02096</name>
</gene>
<accession>A0A9Q0S673</accession>
<dbReference type="EMBL" id="WJQU01000001">
    <property type="protein sequence ID" value="KAJ6646882.1"/>
    <property type="molecule type" value="Genomic_DNA"/>
</dbReference>
<dbReference type="SUPFAM" id="SSF55729">
    <property type="entry name" value="Acyl-CoA N-acyltransferases (Nat)"/>
    <property type="match status" value="1"/>
</dbReference>
<keyword evidence="2" id="KW-1133">Transmembrane helix</keyword>
<evidence type="ECO:0000313" key="5">
    <source>
        <dbReference type="Proteomes" id="UP001151699"/>
    </source>
</evidence>
<keyword evidence="5" id="KW-1185">Reference proteome</keyword>
<dbReference type="InterPro" id="IPR000182">
    <property type="entry name" value="GNAT_dom"/>
</dbReference>
<dbReference type="OrthoDB" id="41532at2759"/>
<dbReference type="Gene3D" id="3.40.630.30">
    <property type="match status" value="1"/>
</dbReference>
<name>A0A9Q0S673_9DIPT</name>
<keyword evidence="2" id="KW-0472">Membrane</keyword>
<dbReference type="AlphaFoldDB" id="A0A9Q0S673"/>
<evidence type="ECO:0000259" key="3">
    <source>
        <dbReference type="Pfam" id="PF00583"/>
    </source>
</evidence>
<dbReference type="Proteomes" id="UP001151699">
    <property type="component" value="Chromosome A"/>
</dbReference>
<reference evidence="4" key="1">
    <citation type="submission" date="2022-07" db="EMBL/GenBank/DDBJ databases">
        <authorList>
            <person name="Trinca V."/>
            <person name="Uliana J.V.C."/>
            <person name="Torres T.T."/>
            <person name="Ward R.J."/>
            <person name="Monesi N."/>
        </authorList>
    </citation>
    <scope>NUCLEOTIDE SEQUENCE</scope>
    <source>
        <strain evidence="4">HSMRA1968</strain>
        <tissue evidence="4">Whole embryos</tissue>
    </source>
</reference>
<dbReference type="PANTHER" id="PTHR13947">
    <property type="entry name" value="GNAT FAMILY N-ACETYLTRANSFERASE"/>
    <property type="match status" value="1"/>
</dbReference>
<feature type="domain" description="N-acetyltransferase" evidence="3">
    <location>
        <begin position="144"/>
        <end position="218"/>
    </location>
</feature>
<evidence type="ECO:0000256" key="1">
    <source>
        <dbReference type="ARBA" id="ARBA00022679"/>
    </source>
</evidence>
<dbReference type="Pfam" id="PF00583">
    <property type="entry name" value="Acetyltransf_1"/>
    <property type="match status" value="1"/>
</dbReference>
<feature type="non-terminal residue" evidence="4">
    <location>
        <position position="1"/>
    </location>
</feature>
<evidence type="ECO:0000256" key="2">
    <source>
        <dbReference type="SAM" id="Phobius"/>
    </source>
</evidence>
<dbReference type="GO" id="GO:0008080">
    <property type="term" value="F:N-acetyltransferase activity"/>
    <property type="evidence" value="ECO:0007669"/>
    <property type="project" value="InterPro"/>
</dbReference>
<proteinExistence type="predicted"/>
<dbReference type="InterPro" id="IPR016181">
    <property type="entry name" value="Acyl_CoA_acyltransferase"/>
</dbReference>
<dbReference type="PANTHER" id="PTHR13947:SF37">
    <property type="entry name" value="LD18367P"/>
    <property type="match status" value="1"/>
</dbReference>
<evidence type="ECO:0000313" key="4">
    <source>
        <dbReference type="EMBL" id="KAJ6646882.1"/>
    </source>
</evidence>
<dbReference type="InterPro" id="IPR050769">
    <property type="entry name" value="NAT_camello-type"/>
</dbReference>
<organism evidence="4 5">
    <name type="scientific">Pseudolycoriella hygida</name>
    <dbReference type="NCBI Taxonomy" id="35572"/>
    <lineage>
        <taxon>Eukaryota</taxon>
        <taxon>Metazoa</taxon>
        <taxon>Ecdysozoa</taxon>
        <taxon>Arthropoda</taxon>
        <taxon>Hexapoda</taxon>
        <taxon>Insecta</taxon>
        <taxon>Pterygota</taxon>
        <taxon>Neoptera</taxon>
        <taxon>Endopterygota</taxon>
        <taxon>Diptera</taxon>
        <taxon>Nematocera</taxon>
        <taxon>Sciaroidea</taxon>
        <taxon>Sciaridae</taxon>
        <taxon>Pseudolycoriella</taxon>
    </lineage>
</organism>
<feature type="transmembrane region" description="Helical" evidence="2">
    <location>
        <begin position="53"/>
        <end position="83"/>
    </location>
</feature>
<keyword evidence="1" id="KW-0808">Transferase</keyword>
<sequence length="253" mass="29536">MSGHNNTIIITIREMNSSDRFNCEILVKEYILHFINEAFLSCLFREITLQAIVLLWAIMFIIFGIPLFFCVTSIPIVIVVMYFCVYATYWNCAMELSKVPVEQTWVAESYEPLFLRCEKQEMDYVVVNEDLLLNRFPNAKSLRRNLVGTVGLVNHRFLDNCGWINRMAVNTKYSFEKVGEPLVNCLLEFCVNKGIYTVETTSTECQYTKRELLLKMGFTMKQIYHKQVIGSSVQYMKSQLGMNLEDWIQTKNK</sequence>